<comment type="caution">
    <text evidence="3">The sequence shown here is derived from an EMBL/GenBank/DDBJ whole genome shotgun (WGS) entry which is preliminary data.</text>
</comment>
<feature type="compositionally biased region" description="Polar residues" evidence="1">
    <location>
        <begin position="306"/>
        <end position="315"/>
    </location>
</feature>
<feature type="compositionally biased region" description="Low complexity" evidence="1">
    <location>
        <begin position="267"/>
        <end position="293"/>
    </location>
</feature>
<feature type="transmembrane region" description="Helical" evidence="2">
    <location>
        <begin position="63"/>
        <end position="85"/>
    </location>
</feature>
<keyword evidence="4" id="KW-1185">Reference proteome</keyword>
<sequence length="382" mass="40661">MGLEGREADRLAANGSDPMEDVVVAHCTQFLLACLSLGVLVVKRYREHPPRPFMVWVLDSSKQCVGAGVAHIANLIVAIFLARLGGSDECAMYFLNFFLDTTVGVFISYLLLQLLQRTALACSKPLSPRITSSRPSSTSSSLPPSSSSPSSPPASCCAVLARTGYYGDALRPSLSIWLVQLLSWLVIIFATKFLVFALIYLAWAPLNTLALALFMPFKRHRRVELVLVMIVGPLILNAVQFYIQDNFLMDEQRGVGERLPLIKTQRLSPASSSSSTSSSSSLPAPTTAFGSRAAHGRHHHAPHPATLSSSSSLAVQQRHRRPSTPGATNLDDNMGPEGGYLEGGEGTTGGLTGGAGGLGGGGGEAIAPSLVPPLQQKRARVD</sequence>
<dbReference type="OrthoDB" id="431202at2759"/>
<dbReference type="Pfam" id="PF12400">
    <property type="entry name" value="STIMATE"/>
    <property type="match status" value="2"/>
</dbReference>
<feature type="transmembrane region" description="Helical" evidence="2">
    <location>
        <begin position="23"/>
        <end position="42"/>
    </location>
</feature>
<protein>
    <submittedName>
        <fullName evidence="3">Uncharacterized protein</fullName>
    </submittedName>
</protein>
<organism evidence="3 4">
    <name type="scientific">Nannochloropsis salina CCMP1776</name>
    <dbReference type="NCBI Taxonomy" id="1027361"/>
    <lineage>
        <taxon>Eukaryota</taxon>
        <taxon>Sar</taxon>
        <taxon>Stramenopiles</taxon>
        <taxon>Ochrophyta</taxon>
        <taxon>Eustigmatophyceae</taxon>
        <taxon>Eustigmatales</taxon>
        <taxon>Monodopsidaceae</taxon>
        <taxon>Microchloropsis</taxon>
        <taxon>Microchloropsis salina</taxon>
    </lineage>
</organism>
<gene>
    <name evidence="3" type="ORF">NSK_008328</name>
</gene>
<feature type="region of interest" description="Disordered" evidence="1">
    <location>
        <begin position="126"/>
        <end position="152"/>
    </location>
</feature>
<proteinExistence type="predicted"/>
<accession>A0A4D9CS20</accession>
<feature type="region of interest" description="Disordered" evidence="1">
    <location>
        <begin position="266"/>
        <end position="382"/>
    </location>
</feature>
<evidence type="ECO:0000313" key="3">
    <source>
        <dbReference type="EMBL" id="TFJ80323.1"/>
    </source>
</evidence>
<dbReference type="PANTHER" id="PTHR31735:SF1">
    <property type="entry name" value="VACUOLAR MEMBRANE PROTEIN YPL162C"/>
    <property type="match status" value="1"/>
</dbReference>
<dbReference type="InterPro" id="IPR022127">
    <property type="entry name" value="STIMATE/YPL162C"/>
</dbReference>
<feature type="compositionally biased region" description="Low complexity" evidence="1">
    <location>
        <begin position="126"/>
        <end position="149"/>
    </location>
</feature>
<dbReference type="Proteomes" id="UP000355283">
    <property type="component" value="Unassembled WGS sequence"/>
</dbReference>
<keyword evidence="2" id="KW-0812">Transmembrane</keyword>
<feature type="transmembrane region" description="Helical" evidence="2">
    <location>
        <begin position="181"/>
        <end position="203"/>
    </location>
</feature>
<keyword evidence="2" id="KW-1133">Transmembrane helix</keyword>
<dbReference type="GO" id="GO:0016020">
    <property type="term" value="C:membrane"/>
    <property type="evidence" value="ECO:0007669"/>
    <property type="project" value="TreeGrafter"/>
</dbReference>
<dbReference type="AlphaFoldDB" id="A0A4D9CS20"/>
<keyword evidence="2" id="KW-0472">Membrane</keyword>
<evidence type="ECO:0000256" key="2">
    <source>
        <dbReference type="SAM" id="Phobius"/>
    </source>
</evidence>
<evidence type="ECO:0000256" key="1">
    <source>
        <dbReference type="SAM" id="MobiDB-lite"/>
    </source>
</evidence>
<name>A0A4D9CS20_9STRA</name>
<reference evidence="3 4" key="1">
    <citation type="submission" date="2019-01" db="EMBL/GenBank/DDBJ databases">
        <title>Nuclear Genome Assembly of the Microalgal Biofuel strain Nannochloropsis salina CCMP1776.</title>
        <authorList>
            <person name="Hovde B."/>
        </authorList>
    </citation>
    <scope>NUCLEOTIDE SEQUENCE [LARGE SCALE GENOMIC DNA]</scope>
    <source>
        <strain evidence="3 4">CCMP1776</strain>
    </source>
</reference>
<feature type="transmembrane region" description="Helical" evidence="2">
    <location>
        <begin position="91"/>
        <end position="112"/>
    </location>
</feature>
<dbReference type="EMBL" id="SDOX01000172">
    <property type="protein sequence ID" value="TFJ80323.1"/>
    <property type="molecule type" value="Genomic_DNA"/>
</dbReference>
<feature type="transmembrane region" description="Helical" evidence="2">
    <location>
        <begin position="223"/>
        <end position="243"/>
    </location>
</feature>
<evidence type="ECO:0000313" key="4">
    <source>
        <dbReference type="Proteomes" id="UP000355283"/>
    </source>
</evidence>
<feature type="compositionally biased region" description="Gly residues" evidence="1">
    <location>
        <begin position="336"/>
        <end position="364"/>
    </location>
</feature>
<dbReference type="PROSITE" id="PS51257">
    <property type="entry name" value="PROKAR_LIPOPROTEIN"/>
    <property type="match status" value="1"/>
</dbReference>
<dbReference type="PANTHER" id="PTHR31735">
    <property type="entry name" value="VACUOLAR MEMBRANE PROTEIN YPL162C"/>
    <property type="match status" value="1"/>
</dbReference>